<feature type="region of interest" description="Disordered" evidence="1">
    <location>
        <begin position="1"/>
        <end position="27"/>
    </location>
</feature>
<gene>
    <name evidence="2" type="ORF">GALMADRAFT_218830</name>
</gene>
<dbReference type="EMBL" id="KL142367">
    <property type="protein sequence ID" value="KDR85741.1"/>
    <property type="molecule type" value="Genomic_DNA"/>
</dbReference>
<evidence type="ECO:0000313" key="2">
    <source>
        <dbReference type="EMBL" id="KDR85741.1"/>
    </source>
</evidence>
<dbReference type="AlphaFoldDB" id="A0A067TRB8"/>
<keyword evidence="3" id="KW-1185">Reference proteome</keyword>
<evidence type="ECO:0000313" key="3">
    <source>
        <dbReference type="Proteomes" id="UP000027222"/>
    </source>
</evidence>
<feature type="compositionally biased region" description="Basic and acidic residues" evidence="1">
    <location>
        <begin position="10"/>
        <end position="19"/>
    </location>
</feature>
<name>A0A067TRB8_GALM3</name>
<organism evidence="2 3">
    <name type="scientific">Galerina marginata (strain CBS 339.88)</name>
    <dbReference type="NCBI Taxonomy" id="685588"/>
    <lineage>
        <taxon>Eukaryota</taxon>
        <taxon>Fungi</taxon>
        <taxon>Dikarya</taxon>
        <taxon>Basidiomycota</taxon>
        <taxon>Agaricomycotina</taxon>
        <taxon>Agaricomycetes</taxon>
        <taxon>Agaricomycetidae</taxon>
        <taxon>Agaricales</taxon>
        <taxon>Agaricineae</taxon>
        <taxon>Strophariaceae</taxon>
        <taxon>Galerina</taxon>
    </lineage>
</organism>
<evidence type="ECO:0008006" key="4">
    <source>
        <dbReference type="Google" id="ProtNLM"/>
    </source>
</evidence>
<sequence>MPPKSKKRKVESSQQEKGKSGSSSKIPCDLARLGAQEVASNAQKGLLPLPAELKLEIFDNFLIIGPFTETPGNDYPVLPIAYLERTDTLRALSQVCVAYRREFLPVLWETFNACCAARPSSGSNPNNFFKHIGETLLLKSKGVSVNPTLGAFIRTANIVLTRYQTETVIPKFSKSLRKLPNLHTLHVLHAHTQMTTAIKTGFEGVELPSIRTLIIPGYCHEILQRCPNVTIVWCIRDDGSKLITVIAKHCKAVEEMRGFSGEESIMKRIAKAAPNLRVFDMWDHTYEAVLERLPSFKKFNTLIVKTPQAPDSDTIHVNRWGVQTKPSPPRPDLQKCISDAKARFKKLPPTNERRRIRIFHQDTTAKKGFRSLGQYREVDLE</sequence>
<proteinExistence type="predicted"/>
<dbReference type="OrthoDB" id="3251070at2759"/>
<dbReference type="HOGENOM" id="CLU_054439_0_0_1"/>
<evidence type="ECO:0000256" key="1">
    <source>
        <dbReference type="SAM" id="MobiDB-lite"/>
    </source>
</evidence>
<accession>A0A067TRB8</accession>
<protein>
    <recommendedName>
        <fullName evidence="4">F-box domain-containing protein</fullName>
    </recommendedName>
</protein>
<dbReference type="Proteomes" id="UP000027222">
    <property type="component" value="Unassembled WGS sequence"/>
</dbReference>
<reference evidence="3" key="1">
    <citation type="journal article" date="2014" name="Proc. Natl. Acad. Sci. U.S.A.">
        <title>Extensive sampling of basidiomycete genomes demonstrates inadequacy of the white-rot/brown-rot paradigm for wood decay fungi.</title>
        <authorList>
            <person name="Riley R."/>
            <person name="Salamov A.A."/>
            <person name="Brown D.W."/>
            <person name="Nagy L.G."/>
            <person name="Floudas D."/>
            <person name="Held B.W."/>
            <person name="Levasseur A."/>
            <person name="Lombard V."/>
            <person name="Morin E."/>
            <person name="Otillar R."/>
            <person name="Lindquist E.A."/>
            <person name="Sun H."/>
            <person name="LaButti K.M."/>
            <person name="Schmutz J."/>
            <person name="Jabbour D."/>
            <person name="Luo H."/>
            <person name="Baker S.E."/>
            <person name="Pisabarro A.G."/>
            <person name="Walton J.D."/>
            <person name="Blanchette R.A."/>
            <person name="Henrissat B."/>
            <person name="Martin F."/>
            <person name="Cullen D."/>
            <person name="Hibbett D.S."/>
            <person name="Grigoriev I.V."/>
        </authorList>
    </citation>
    <scope>NUCLEOTIDE SEQUENCE [LARGE SCALE GENOMIC DNA]</scope>
    <source>
        <strain evidence="3">CBS 339.88</strain>
    </source>
</reference>